<accession>A0ABP5CA81</accession>
<feature type="transmembrane region" description="Helical" evidence="5">
    <location>
        <begin position="85"/>
        <end position="104"/>
    </location>
</feature>
<dbReference type="PROSITE" id="PS00217">
    <property type="entry name" value="SUGAR_TRANSPORT_2"/>
    <property type="match status" value="1"/>
</dbReference>
<dbReference type="Pfam" id="PF07690">
    <property type="entry name" value="MFS_1"/>
    <property type="match status" value="1"/>
</dbReference>
<keyword evidence="4 5" id="KW-0472">Membrane</keyword>
<sequence>MSTPQPGAPVRPMPWRAIAIGLAVMTLEGYDLVAFGATTPLLLRHQPWHLSLTELGALGSLTPVGMLFGALLVGQLTDRYGRRRTTLLSLVVVSLGMFACAFAPDPELFGASRFVVGLGVGAVYPAMGPLIFELAPTRRKNLSSAIVQCGITIGGSLAAVVATVFLHGGDFRLEYLVGGGLGLLLLPVAYRWLPESPAYQRKSSGERSAPPDGGLRLVLRPPYTGTTILFCVIVICSFLLIFGINTWLPQLMQAARYPLDSSLTFLALLNVGATVGGLAIAVLADRAGSRGPIIACFVVAATAMAALSIRSSSFVLSVIVLIGGAGAFGVQGLINVYIARTYPAHARASAIGVALGIGRIGAIAGPALGGWILAAGFAPQWNFVLFAIPALFGAILTVVIGTRGLSRHDGNSHIARPVEEPA</sequence>
<dbReference type="PANTHER" id="PTHR23508">
    <property type="entry name" value="CARBOXYLIC ACID TRANSPORTER PROTEIN HOMOLOG"/>
    <property type="match status" value="1"/>
</dbReference>
<feature type="transmembrane region" description="Helical" evidence="5">
    <location>
        <begin position="144"/>
        <end position="167"/>
    </location>
</feature>
<dbReference type="InterPro" id="IPR011701">
    <property type="entry name" value="MFS"/>
</dbReference>
<evidence type="ECO:0000256" key="3">
    <source>
        <dbReference type="ARBA" id="ARBA00022989"/>
    </source>
</evidence>
<evidence type="ECO:0000259" key="6">
    <source>
        <dbReference type="PROSITE" id="PS50850"/>
    </source>
</evidence>
<keyword evidence="2 5" id="KW-0812">Transmembrane</keyword>
<name>A0ABP5CA81_9PSEU</name>
<feature type="transmembrane region" description="Helical" evidence="5">
    <location>
        <begin position="110"/>
        <end position="132"/>
    </location>
</feature>
<feature type="transmembrane region" description="Helical" evidence="5">
    <location>
        <begin position="264"/>
        <end position="284"/>
    </location>
</feature>
<evidence type="ECO:0000313" key="7">
    <source>
        <dbReference type="EMBL" id="GAA1959445.1"/>
    </source>
</evidence>
<dbReference type="CDD" id="cd17365">
    <property type="entry name" value="MFS_PcaK_like"/>
    <property type="match status" value="1"/>
</dbReference>
<dbReference type="Proteomes" id="UP001501116">
    <property type="component" value="Unassembled WGS sequence"/>
</dbReference>
<feature type="transmembrane region" description="Helical" evidence="5">
    <location>
        <begin position="223"/>
        <end position="244"/>
    </location>
</feature>
<feature type="transmembrane region" description="Helical" evidence="5">
    <location>
        <begin position="350"/>
        <end position="374"/>
    </location>
</feature>
<dbReference type="RefSeq" id="WP_344418480.1">
    <property type="nucleotide sequence ID" value="NZ_BAAANN010000011.1"/>
</dbReference>
<feature type="transmembrane region" description="Helical" evidence="5">
    <location>
        <begin position="291"/>
        <end position="309"/>
    </location>
</feature>
<dbReference type="InterPro" id="IPR020846">
    <property type="entry name" value="MFS_dom"/>
</dbReference>
<dbReference type="PANTHER" id="PTHR23508:SF10">
    <property type="entry name" value="CARBOXYLIC ACID TRANSPORTER PROTEIN HOMOLOG"/>
    <property type="match status" value="1"/>
</dbReference>
<reference evidence="8" key="1">
    <citation type="journal article" date="2019" name="Int. J. Syst. Evol. Microbiol.">
        <title>The Global Catalogue of Microorganisms (GCM) 10K type strain sequencing project: providing services to taxonomists for standard genome sequencing and annotation.</title>
        <authorList>
            <consortium name="The Broad Institute Genomics Platform"/>
            <consortium name="The Broad Institute Genome Sequencing Center for Infectious Disease"/>
            <person name="Wu L."/>
            <person name="Ma J."/>
        </authorList>
    </citation>
    <scope>NUCLEOTIDE SEQUENCE [LARGE SCALE GENOMIC DNA]</scope>
    <source>
        <strain evidence="8">JCM 14545</strain>
    </source>
</reference>
<dbReference type="InterPro" id="IPR036259">
    <property type="entry name" value="MFS_trans_sf"/>
</dbReference>
<feature type="transmembrane region" description="Helical" evidence="5">
    <location>
        <begin position="380"/>
        <end position="400"/>
    </location>
</feature>
<dbReference type="EMBL" id="BAAANN010000011">
    <property type="protein sequence ID" value="GAA1959445.1"/>
    <property type="molecule type" value="Genomic_DNA"/>
</dbReference>
<evidence type="ECO:0000313" key="8">
    <source>
        <dbReference type="Proteomes" id="UP001501116"/>
    </source>
</evidence>
<comment type="caution">
    <text evidence="7">The sequence shown here is derived from an EMBL/GenBank/DDBJ whole genome shotgun (WGS) entry which is preliminary data.</text>
</comment>
<dbReference type="InterPro" id="IPR005829">
    <property type="entry name" value="Sugar_transporter_CS"/>
</dbReference>
<keyword evidence="8" id="KW-1185">Reference proteome</keyword>
<feature type="transmembrane region" description="Helical" evidence="5">
    <location>
        <begin position="315"/>
        <end position="338"/>
    </location>
</feature>
<proteinExistence type="predicted"/>
<gene>
    <name evidence="7" type="ORF">GCM10009754_32430</name>
</gene>
<dbReference type="PROSITE" id="PS50850">
    <property type="entry name" value="MFS"/>
    <property type="match status" value="1"/>
</dbReference>
<feature type="transmembrane region" description="Helical" evidence="5">
    <location>
        <begin position="52"/>
        <end position="73"/>
    </location>
</feature>
<dbReference type="SUPFAM" id="SSF103473">
    <property type="entry name" value="MFS general substrate transporter"/>
    <property type="match status" value="1"/>
</dbReference>
<feature type="transmembrane region" description="Helical" evidence="5">
    <location>
        <begin position="173"/>
        <end position="193"/>
    </location>
</feature>
<evidence type="ECO:0000256" key="2">
    <source>
        <dbReference type="ARBA" id="ARBA00022692"/>
    </source>
</evidence>
<dbReference type="Gene3D" id="1.20.1250.20">
    <property type="entry name" value="MFS general substrate transporter like domains"/>
    <property type="match status" value="1"/>
</dbReference>
<feature type="domain" description="Major facilitator superfamily (MFS) profile" evidence="6">
    <location>
        <begin position="17"/>
        <end position="405"/>
    </location>
</feature>
<comment type="subcellular location">
    <subcellularLocation>
        <location evidence="1">Cell membrane</location>
        <topology evidence="1">Multi-pass membrane protein</topology>
    </subcellularLocation>
</comment>
<dbReference type="PRINTS" id="PR01036">
    <property type="entry name" value="TCRTETB"/>
</dbReference>
<organism evidence="7 8">
    <name type="scientific">Amycolatopsis minnesotensis</name>
    <dbReference type="NCBI Taxonomy" id="337894"/>
    <lineage>
        <taxon>Bacteria</taxon>
        <taxon>Bacillati</taxon>
        <taxon>Actinomycetota</taxon>
        <taxon>Actinomycetes</taxon>
        <taxon>Pseudonocardiales</taxon>
        <taxon>Pseudonocardiaceae</taxon>
        <taxon>Amycolatopsis</taxon>
    </lineage>
</organism>
<keyword evidence="3 5" id="KW-1133">Transmembrane helix</keyword>
<evidence type="ECO:0000256" key="4">
    <source>
        <dbReference type="ARBA" id="ARBA00023136"/>
    </source>
</evidence>
<evidence type="ECO:0000256" key="5">
    <source>
        <dbReference type="SAM" id="Phobius"/>
    </source>
</evidence>
<evidence type="ECO:0000256" key="1">
    <source>
        <dbReference type="ARBA" id="ARBA00004651"/>
    </source>
</evidence>
<protein>
    <submittedName>
        <fullName evidence="7">Aromatic acid/H+ symport family MFS transporter</fullName>
    </submittedName>
</protein>